<dbReference type="AlphaFoldDB" id="A0A242KLP7"/>
<name>A0A242KLP7_ENTMU</name>
<organism evidence="2 3">
    <name type="scientific">Enterococcus mundtii</name>
    <dbReference type="NCBI Taxonomy" id="53346"/>
    <lineage>
        <taxon>Bacteria</taxon>
        <taxon>Bacillati</taxon>
        <taxon>Bacillota</taxon>
        <taxon>Bacilli</taxon>
        <taxon>Lactobacillales</taxon>
        <taxon>Enterococcaceae</taxon>
        <taxon>Enterococcus</taxon>
    </lineage>
</organism>
<dbReference type="EMBL" id="NGMS01000007">
    <property type="protein sequence ID" value="OTP20032.1"/>
    <property type="molecule type" value="Genomic_DNA"/>
</dbReference>
<evidence type="ECO:0000313" key="2">
    <source>
        <dbReference type="EMBL" id="OTP22166.1"/>
    </source>
</evidence>
<gene>
    <name evidence="2" type="ORF">A5802_003171</name>
    <name evidence="1" type="ORF">A5802_003260</name>
</gene>
<protein>
    <recommendedName>
        <fullName evidence="4">Nucleotidyl transferase AbiEii/AbiGii toxin family protein</fullName>
    </recommendedName>
</protein>
<evidence type="ECO:0000313" key="3">
    <source>
        <dbReference type="Proteomes" id="UP000195024"/>
    </source>
</evidence>
<dbReference type="Gene3D" id="3.10.450.620">
    <property type="entry name" value="JHP933, nucleotidyltransferase-like core domain"/>
    <property type="match status" value="1"/>
</dbReference>
<proteinExistence type="predicted"/>
<dbReference type="EMBL" id="NGMS01000006">
    <property type="protein sequence ID" value="OTP22166.1"/>
    <property type="molecule type" value="Genomic_DNA"/>
</dbReference>
<dbReference type="Pfam" id="PF08843">
    <property type="entry name" value="AbiEii"/>
    <property type="match status" value="1"/>
</dbReference>
<accession>A0A242KLP7</accession>
<comment type="caution">
    <text evidence="2">The sequence shown here is derived from an EMBL/GenBank/DDBJ whole genome shotgun (WGS) entry which is preliminary data.</text>
</comment>
<sequence>MTPTQFKAKTRNIAAEKHLNPQIVQRYYMMEKLLECIVESPYHDDFVLKGGFLIGSKYGLENRSTVDIDTTYRNSKLTKEKLETVFSELTADPTKDGIRFELKGLTETREADYYPSFQAKFIAFLENARVPFKLDITSGDSIIPAALMYEHKLMFEDKSIHIPAYPTEQILAEKLHATFSFGIDNSRMKDFYDLYMIPKLERIDERNLYKSVQGTFKERNNQSVFKNLYDQEMPQLMKDEGLREKWKRYQQENYFAKDISFESTLTSVDSLMQSIVEQEKVERKQNFKRSQQMNQEMER</sequence>
<evidence type="ECO:0008006" key="4">
    <source>
        <dbReference type="Google" id="ProtNLM"/>
    </source>
</evidence>
<dbReference type="Proteomes" id="UP000195024">
    <property type="component" value="Unassembled WGS sequence"/>
</dbReference>
<dbReference type="InterPro" id="IPR014942">
    <property type="entry name" value="AbiEii"/>
</dbReference>
<evidence type="ECO:0000313" key="1">
    <source>
        <dbReference type="EMBL" id="OTP20032.1"/>
    </source>
</evidence>
<reference evidence="2 3" key="1">
    <citation type="submission" date="2017-05" db="EMBL/GenBank/DDBJ databases">
        <title>The Genome Sequence of Enterococcus mundtii 6B1_DIV0119.</title>
        <authorList>
            <consortium name="The Broad Institute Genomics Platform"/>
            <consortium name="The Broad Institute Genomic Center for Infectious Diseases"/>
            <person name="Earl A."/>
            <person name="Manson A."/>
            <person name="Schwartman J."/>
            <person name="Gilmore M."/>
            <person name="Abouelleil A."/>
            <person name="Cao P."/>
            <person name="Chapman S."/>
            <person name="Cusick C."/>
            <person name="Shea T."/>
            <person name="Young S."/>
            <person name="Neafsey D."/>
            <person name="Nusbaum C."/>
            <person name="Birren B."/>
        </authorList>
    </citation>
    <scope>NUCLEOTIDE SEQUENCE [LARGE SCALE GENOMIC DNA]</scope>
    <source>
        <strain evidence="2 3">6B1_DIV0119</strain>
    </source>
</reference>
<dbReference type="RefSeq" id="WP_086335629.1">
    <property type="nucleotide sequence ID" value="NZ_NGMS01000006.1"/>
</dbReference>